<keyword evidence="4" id="KW-0274">FAD</keyword>
<comment type="caution">
    <text evidence="6">The sequence shown here is derived from an EMBL/GenBank/DDBJ whole genome shotgun (WGS) entry which is preliminary data.</text>
</comment>
<feature type="domain" description="FAD-binding PCMH-type" evidence="5">
    <location>
        <begin position="34"/>
        <end position="216"/>
    </location>
</feature>
<protein>
    <submittedName>
        <fullName evidence="6">D-2-hydroxyacid dehydrogenase</fullName>
    </submittedName>
</protein>
<dbReference type="RefSeq" id="WP_188899230.1">
    <property type="nucleotide sequence ID" value="NZ_BMKS01000003.1"/>
</dbReference>
<dbReference type="AlphaFoldDB" id="A0A8J3EBJ6"/>
<dbReference type="GO" id="GO:0022904">
    <property type="term" value="P:respiratory electron transport chain"/>
    <property type="evidence" value="ECO:0007669"/>
    <property type="project" value="TreeGrafter"/>
</dbReference>
<sequence length="468" mass="48746">MSPLDDLSALSACCPALTAPADIEPYARDWSGRYAHPPRAVLRPGSAEEVAAALRACAAAGLAVVPAGGRTGLCGGAVPRADGPPAVVLSLERMNRIRAVDARDFSITVDAGCTVRAVQEAAAAAGRLFPLSFGAEGSAQIGGALSTNAGGIRTIRWGNARDLVLGLEVVLPDGRVLNDLRRVRKDNTGYALRHLFIGGEGTLGVITGAALKLAPALRARETAFLAVPSPAAALALLDRLSSNGAELIGFELIGRWPLELVRRHAPRARLPFALESPWYVLLELGTAAAGADLRTPLEGALAAAVEAGEAGEAVIAESEEQRAALWYLREIMPECNRAEAPSVSADTSVPVSAVPSFLAEVEAALAARWPEGKLIAVGHAGDGNVHIALQAPRGTPREAWHRDAEAIEDTVNRIAVAHGGSFSAEHGIGQSKRHAMAALRDPVALDLMRAIKAALDPRGLMNPGKMLP</sequence>
<dbReference type="InterPro" id="IPR016169">
    <property type="entry name" value="FAD-bd_PCMH_sub2"/>
</dbReference>
<proteinExistence type="inferred from homology"/>
<keyword evidence="7" id="KW-1185">Reference proteome</keyword>
<evidence type="ECO:0000256" key="4">
    <source>
        <dbReference type="ARBA" id="ARBA00022827"/>
    </source>
</evidence>
<dbReference type="InterPro" id="IPR051264">
    <property type="entry name" value="FAD-oxidored/transferase_4"/>
</dbReference>
<dbReference type="Gene3D" id="3.30.70.2740">
    <property type="match status" value="1"/>
</dbReference>
<keyword evidence="3" id="KW-0285">Flavoprotein</keyword>
<dbReference type="PANTHER" id="PTHR43716:SF2">
    <property type="entry name" value="BLL6224 PROTEIN"/>
    <property type="match status" value="1"/>
</dbReference>
<dbReference type="FunFam" id="1.10.45.10:FF:000001">
    <property type="entry name" value="D-lactate dehydrogenase mitochondrial"/>
    <property type="match status" value="1"/>
</dbReference>
<comment type="cofactor">
    <cofactor evidence="1">
        <name>FAD</name>
        <dbReference type="ChEBI" id="CHEBI:57692"/>
    </cofactor>
</comment>
<dbReference type="SUPFAM" id="SSF56176">
    <property type="entry name" value="FAD-binding/transporter-associated domain-like"/>
    <property type="match status" value="1"/>
</dbReference>
<dbReference type="Gene3D" id="1.10.45.10">
    <property type="entry name" value="Vanillyl-alcohol Oxidase, Chain A, domain 4"/>
    <property type="match status" value="1"/>
</dbReference>
<dbReference type="Proteomes" id="UP000597507">
    <property type="component" value="Unassembled WGS sequence"/>
</dbReference>
<dbReference type="Gene3D" id="3.30.70.2190">
    <property type="match status" value="1"/>
</dbReference>
<evidence type="ECO:0000313" key="6">
    <source>
        <dbReference type="EMBL" id="GGG26769.1"/>
    </source>
</evidence>
<accession>A0A8J3EBJ6</accession>
<evidence type="ECO:0000256" key="2">
    <source>
        <dbReference type="ARBA" id="ARBA00008000"/>
    </source>
</evidence>
<evidence type="ECO:0000313" key="7">
    <source>
        <dbReference type="Proteomes" id="UP000597507"/>
    </source>
</evidence>
<evidence type="ECO:0000256" key="3">
    <source>
        <dbReference type="ARBA" id="ARBA00022630"/>
    </source>
</evidence>
<evidence type="ECO:0000259" key="5">
    <source>
        <dbReference type="PROSITE" id="PS51387"/>
    </source>
</evidence>
<dbReference type="Pfam" id="PF02913">
    <property type="entry name" value="FAD-oxidase_C"/>
    <property type="match status" value="1"/>
</dbReference>
<gene>
    <name evidence="6" type="ORF">GCM10010964_13370</name>
</gene>
<dbReference type="InterPro" id="IPR016171">
    <property type="entry name" value="Vanillyl_alc_oxidase_C-sub2"/>
</dbReference>
<dbReference type="InterPro" id="IPR016164">
    <property type="entry name" value="FAD-linked_Oxase-like_C"/>
</dbReference>
<dbReference type="GO" id="GO:0003824">
    <property type="term" value="F:catalytic activity"/>
    <property type="evidence" value="ECO:0007669"/>
    <property type="project" value="InterPro"/>
</dbReference>
<dbReference type="SUPFAM" id="SSF55103">
    <property type="entry name" value="FAD-linked oxidases, C-terminal domain"/>
    <property type="match status" value="1"/>
</dbReference>
<dbReference type="EMBL" id="BMKS01000003">
    <property type="protein sequence ID" value="GGG26769.1"/>
    <property type="molecule type" value="Genomic_DNA"/>
</dbReference>
<dbReference type="GO" id="GO:0071949">
    <property type="term" value="F:FAD binding"/>
    <property type="evidence" value="ECO:0007669"/>
    <property type="project" value="InterPro"/>
</dbReference>
<dbReference type="InterPro" id="IPR036318">
    <property type="entry name" value="FAD-bd_PCMH-like_sf"/>
</dbReference>
<dbReference type="PANTHER" id="PTHR43716">
    <property type="entry name" value="D-2-HYDROXYGLUTARATE DEHYDROGENASE, MITOCHONDRIAL"/>
    <property type="match status" value="1"/>
</dbReference>
<dbReference type="Pfam" id="PF01565">
    <property type="entry name" value="FAD_binding_4"/>
    <property type="match status" value="1"/>
</dbReference>
<name>A0A8J3EBJ6_9PROT</name>
<dbReference type="InterPro" id="IPR016166">
    <property type="entry name" value="FAD-bd_PCMH"/>
</dbReference>
<dbReference type="InterPro" id="IPR004113">
    <property type="entry name" value="FAD-bd_oxidored_4_C"/>
</dbReference>
<evidence type="ECO:0000256" key="1">
    <source>
        <dbReference type="ARBA" id="ARBA00001974"/>
    </source>
</evidence>
<reference evidence="6 7" key="1">
    <citation type="journal article" date="2014" name="Int. J. Syst. Evol. Microbiol.">
        <title>Complete genome sequence of Corynebacterium casei LMG S-19264T (=DSM 44701T), isolated from a smear-ripened cheese.</title>
        <authorList>
            <consortium name="US DOE Joint Genome Institute (JGI-PGF)"/>
            <person name="Walter F."/>
            <person name="Albersmeier A."/>
            <person name="Kalinowski J."/>
            <person name="Ruckert C."/>
        </authorList>
    </citation>
    <scope>NUCLEOTIDE SEQUENCE [LARGE SCALE GENOMIC DNA]</scope>
    <source>
        <strain evidence="6 7">CGMCC 1.16330</strain>
    </source>
</reference>
<dbReference type="PROSITE" id="PS51387">
    <property type="entry name" value="FAD_PCMH"/>
    <property type="match status" value="1"/>
</dbReference>
<dbReference type="Gene3D" id="3.30.465.10">
    <property type="match status" value="1"/>
</dbReference>
<comment type="similarity">
    <text evidence="2">Belongs to the FAD-binding oxidoreductase/transferase type 4 family.</text>
</comment>
<dbReference type="InterPro" id="IPR006094">
    <property type="entry name" value="Oxid_FAD_bind_N"/>
</dbReference>
<organism evidence="6 7">
    <name type="scientific">Caldovatus sediminis</name>
    <dbReference type="NCBI Taxonomy" id="2041189"/>
    <lineage>
        <taxon>Bacteria</taxon>
        <taxon>Pseudomonadati</taxon>
        <taxon>Pseudomonadota</taxon>
        <taxon>Alphaproteobacteria</taxon>
        <taxon>Acetobacterales</taxon>
        <taxon>Roseomonadaceae</taxon>
        <taxon>Caldovatus</taxon>
    </lineage>
</organism>